<dbReference type="Pfam" id="PF00016">
    <property type="entry name" value="RuBisCO_large"/>
    <property type="match status" value="2"/>
</dbReference>
<keyword evidence="6" id="KW-0488">Methylation</keyword>
<dbReference type="InterPro" id="IPR020878">
    <property type="entry name" value="RuBisCo_large_chain_AS"/>
</dbReference>
<dbReference type="GO" id="GO:0000287">
    <property type="term" value="F:magnesium ion binding"/>
    <property type="evidence" value="ECO:0007669"/>
    <property type="project" value="InterPro"/>
</dbReference>
<dbReference type="GO" id="GO:0009507">
    <property type="term" value="C:chloroplast"/>
    <property type="evidence" value="ECO:0007669"/>
    <property type="project" value="UniProtKB-SubCell"/>
</dbReference>
<evidence type="ECO:0000256" key="20">
    <source>
        <dbReference type="SAM" id="Phobius"/>
    </source>
</evidence>
<evidence type="ECO:0000256" key="12">
    <source>
        <dbReference type="ARBA" id="ARBA00022842"/>
    </source>
</evidence>
<reference evidence="23" key="1">
    <citation type="submission" date="2019-03" db="EMBL/GenBank/DDBJ databases">
        <authorList>
            <person name="Mank J."/>
            <person name="Almeida P."/>
        </authorList>
    </citation>
    <scope>NUCLEOTIDE SEQUENCE</scope>
    <source>
        <strain evidence="23">78183</strain>
    </source>
</reference>
<dbReference type="EMBL" id="CAADRP010002332">
    <property type="protein sequence ID" value="VFU66177.1"/>
    <property type="molecule type" value="Genomic_DNA"/>
</dbReference>
<dbReference type="PANTHER" id="PTHR42704:SF15">
    <property type="entry name" value="RIBULOSE BISPHOSPHATE CARBOXYLASE LARGE CHAIN"/>
    <property type="match status" value="1"/>
</dbReference>
<keyword evidence="16" id="KW-0456">Lyase</keyword>
<keyword evidence="14" id="KW-0503">Monooxygenase</keyword>
<keyword evidence="9" id="KW-0113">Calvin cycle</keyword>
<keyword evidence="12" id="KW-0460">Magnesium</keyword>
<comment type="catalytic activity">
    <reaction evidence="19">
        <text>2 (2R)-3-phosphoglycerate + 2 H(+) = D-ribulose 1,5-bisphosphate + CO2 + H2O</text>
        <dbReference type="Rhea" id="RHEA:23124"/>
        <dbReference type="ChEBI" id="CHEBI:15377"/>
        <dbReference type="ChEBI" id="CHEBI:15378"/>
        <dbReference type="ChEBI" id="CHEBI:16526"/>
        <dbReference type="ChEBI" id="CHEBI:57870"/>
        <dbReference type="ChEBI" id="CHEBI:58272"/>
        <dbReference type="EC" id="4.1.1.39"/>
    </reaction>
</comment>
<evidence type="ECO:0000256" key="18">
    <source>
        <dbReference type="ARBA" id="ARBA00048059"/>
    </source>
</evidence>
<feature type="domain" description="Ribulose bisphosphate carboxylase large subunit C-terminal" evidence="21">
    <location>
        <begin position="109"/>
        <end position="214"/>
    </location>
</feature>
<evidence type="ECO:0000256" key="17">
    <source>
        <dbReference type="ARBA" id="ARBA00023300"/>
    </source>
</evidence>
<dbReference type="EC" id="4.1.1.39" evidence="4"/>
<dbReference type="Gene3D" id="3.30.70.150">
    <property type="entry name" value="RuBisCO large subunit, N-terminal domain"/>
    <property type="match status" value="2"/>
</dbReference>
<evidence type="ECO:0000256" key="9">
    <source>
        <dbReference type="ARBA" id="ARBA00022567"/>
    </source>
</evidence>
<evidence type="ECO:0000256" key="13">
    <source>
        <dbReference type="ARBA" id="ARBA00023002"/>
    </source>
</evidence>
<keyword evidence="20" id="KW-1133">Transmembrane helix</keyword>
<name>A0A6N2NHA2_SALVM</name>
<dbReference type="InterPro" id="IPR033966">
    <property type="entry name" value="RuBisCO"/>
</dbReference>
<dbReference type="GO" id="GO:0019253">
    <property type="term" value="P:reductive pentose-phosphate cycle"/>
    <property type="evidence" value="ECO:0007669"/>
    <property type="project" value="UniProtKB-KW"/>
</dbReference>
<evidence type="ECO:0000256" key="7">
    <source>
        <dbReference type="ARBA" id="ARBA00022528"/>
    </source>
</evidence>
<accession>A0A6N2NHA2</accession>
<keyword evidence="11" id="KW-0479">Metal-binding</keyword>
<protein>
    <recommendedName>
        <fullName evidence="5">Ribulose bisphosphate carboxylase large chain</fullName>
        <ecNumber evidence="4">4.1.1.39</ecNumber>
    </recommendedName>
</protein>
<dbReference type="Gene3D" id="3.20.20.110">
    <property type="entry name" value="Ribulose bisphosphate carboxylase, large subunit, C-terminal domain"/>
    <property type="match status" value="2"/>
</dbReference>
<evidence type="ECO:0000256" key="19">
    <source>
        <dbReference type="ARBA" id="ARBA00049469"/>
    </source>
</evidence>
<gene>
    <name evidence="23" type="ORF">SVIM_LOCUS512381</name>
</gene>
<comment type="similarity">
    <text evidence="3">Belongs to the RuBisCO large chain family. Type I subfamily.</text>
</comment>
<evidence type="ECO:0000256" key="4">
    <source>
        <dbReference type="ARBA" id="ARBA00012287"/>
    </source>
</evidence>
<evidence type="ECO:0000256" key="2">
    <source>
        <dbReference type="ARBA" id="ARBA00004229"/>
    </source>
</evidence>
<dbReference type="InterPro" id="IPR000685">
    <property type="entry name" value="RuBisCO_lsu_C"/>
</dbReference>
<keyword evidence="8" id="KW-0602">Photosynthesis</keyword>
<keyword evidence="7" id="KW-0150">Chloroplast</keyword>
<comment type="catalytic activity">
    <reaction evidence="18">
        <text>D-ribulose 1,5-bisphosphate + O2 = 2-phosphoglycolate + (2R)-3-phosphoglycerate + 2 H(+)</text>
        <dbReference type="Rhea" id="RHEA:36631"/>
        <dbReference type="ChEBI" id="CHEBI:15378"/>
        <dbReference type="ChEBI" id="CHEBI:15379"/>
        <dbReference type="ChEBI" id="CHEBI:57870"/>
        <dbReference type="ChEBI" id="CHEBI:58033"/>
        <dbReference type="ChEBI" id="CHEBI:58272"/>
    </reaction>
</comment>
<dbReference type="PROSITE" id="PS00157">
    <property type="entry name" value="RUBISCO_LARGE"/>
    <property type="match status" value="1"/>
</dbReference>
<evidence type="ECO:0000256" key="10">
    <source>
        <dbReference type="ARBA" id="ARBA00022640"/>
    </source>
</evidence>
<evidence type="ECO:0000256" key="1">
    <source>
        <dbReference type="ARBA" id="ARBA00001946"/>
    </source>
</evidence>
<evidence type="ECO:0000259" key="22">
    <source>
        <dbReference type="Pfam" id="PF02788"/>
    </source>
</evidence>
<dbReference type="InterPro" id="IPR036422">
    <property type="entry name" value="RuBisCO_lsu_N_sf"/>
</dbReference>
<dbReference type="SUPFAM" id="SSF54966">
    <property type="entry name" value="RuBisCO, large subunit, small (N-terminal) domain"/>
    <property type="match status" value="1"/>
</dbReference>
<keyword evidence="15" id="KW-0601">Photorespiration</keyword>
<keyword evidence="13" id="KW-0560">Oxidoreductase</keyword>
<evidence type="ECO:0000256" key="11">
    <source>
        <dbReference type="ARBA" id="ARBA00022723"/>
    </source>
</evidence>
<dbReference type="InterPro" id="IPR036376">
    <property type="entry name" value="RuBisCO_lsu_C_sf"/>
</dbReference>
<feature type="transmembrane region" description="Helical" evidence="20">
    <location>
        <begin position="220"/>
        <end position="244"/>
    </location>
</feature>
<keyword evidence="20" id="KW-0812">Transmembrane</keyword>
<keyword evidence="20" id="KW-0472">Membrane</keyword>
<keyword evidence="17" id="KW-0120">Carbon dioxide fixation</keyword>
<evidence type="ECO:0000256" key="5">
    <source>
        <dbReference type="ARBA" id="ARBA00017725"/>
    </source>
</evidence>
<evidence type="ECO:0000256" key="8">
    <source>
        <dbReference type="ARBA" id="ARBA00022531"/>
    </source>
</evidence>
<dbReference type="GO" id="GO:0016984">
    <property type="term" value="F:ribulose-bisphosphate carboxylase activity"/>
    <property type="evidence" value="ECO:0007669"/>
    <property type="project" value="UniProtKB-EC"/>
</dbReference>
<evidence type="ECO:0000256" key="14">
    <source>
        <dbReference type="ARBA" id="ARBA00023033"/>
    </source>
</evidence>
<evidence type="ECO:0000256" key="6">
    <source>
        <dbReference type="ARBA" id="ARBA00022481"/>
    </source>
</evidence>
<dbReference type="SUPFAM" id="SSF51649">
    <property type="entry name" value="RuBisCo, C-terminal domain"/>
    <property type="match status" value="1"/>
</dbReference>
<dbReference type="Pfam" id="PF02788">
    <property type="entry name" value="RuBisCO_large_N"/>
    <property type="match status" value="2"/>
</dbReference>
<evidence type="ECO:0000256" key="15">
    <source>
        <dbReference type="ARBA" id="ARBA00023238"/>
    </source>
</evidence>
<sequence length="354" mass="40043">MSPQTETKTGVGFKAGVKDYKLTYYTPEYETKDTDILAAFRVTPQPGVPPRKQGPRLPLDLFEEGSVTNMFTSIVGNVFGFKALRALRLEDLRIPTAYVKTFQGPPHGIQVERDKLNKYGRPYWANYGRAVYECLRGGLDFTKDDENVNSQPFMRWRDRFLFCAEALYKAQAETGEIKGHYLNATAGTCEDMMKRAIFARELGVPIVMHDYLTGDSPQTLLWLIIAEIMVYFFTFTAQCMQLLIDRKIMVYTFVFGGIHVWHMPALTEIFGDDSVLQFGGGTLGHPWGNAPGAVANRVALEACVQARNEGRDLAREGNEIIREASKWSPELAAACEVWKEIKFEFEAMDKLDKL</sequence>
<dbReference type="AlphaFoldDB" id="A0A6N2NHA2"/>
<dbReference type="InterPro" id="IPR017443">
    <property type="entry name" value="RuBisCO_lsu_fd_N"/>
</dbReference>
<proteinExistence type="inferred from homology"/>
<dbReference type="GO" id="GO:0009853">
    <property type="term" value="P:photorespiration"/>
    <property type="evidence" value="ECO:0007669"/>
    <property type="project" value="UniProtKB-KW"/>
</dbReference>
<organism evidence="23">
    <name type="scientific">Salix viminalis</name>
    <name type="common">Common osier</name>
    <name type="synonym">Basket willow</name>
    <dbReference type="NCBI Taxonomy" id="40686"/>
    <lineage>
        <taxon>Eukaryota</taxon>
        <taxon>Viridiplantae</taxon>
        <taxon>Streptophyta</taxon>
        <taxon>Embryophyta</taxon>
        <taxon>Tracheophyta</taxon>
        <taxon>Spermatophyta</taxon>
        <taxon>Magnoliopsida</taxon>
        <taxon>eudicotyledons</taxon>
        <taxon>Gunneridae</taxon>
        <taxon>Pentapetalae</taxon>
        <taxon>rosids</taxon>
        <taxon>fabids</taxon>
        <taxon>Malpighiales</taxon>
        <taxon>Salicaceae</taxon>
        <taxon>Saliceae</taxon>
        <taxon>Salix</taxon>
    </lineage>
</organism>
<evidence type="ECO:0000256" key="16">
    <source>
        <dbReference type="ARBA" id="ARBA00023239"/>
    </source>
</evidence>
<comment type="cofactor">
    <cofactor evidence="1">
        <name>Mg(2+)</name>
        <dbReference type="ChEBI" id="CHEBI:18420"/>
    </cofactor>
</comment>
<evidence type="ECO:0000313" key="23">
    <source>
        <dbReference type="EMBL" id="VFU66177.1"/>
    </source>
</evidence>
<feature type="domain" description="Ribulose bisphosphate carboxylase large subunit ferrodoxin-like N-terminal" evidence="22">
    <location>
        <begin position="24"/>
        <end position="52"/>
    </location>
</feature>
<feature type="domain" description="Ribulose bisphosphate carboxylase large subunit ferrodoxin-like N-terminal" evidence="22">
    <location>
        <begin position="58"/>
        <end position="98"/>
    </location>
</feature>
<evidence type="ECO:0000259" key="21">
    <source>
        <dbReference type="Pfam" id="PF00016"/>
    </source>
</evidence>
<dbReference type="GO" id="GO:0004497">
    <property type="term" value="F:monooxygenase activity"/>
    <property type="evidence" value="ECO:0007669"/>
    <property type="project" value="UniProtKB-KW"/>
</dbReference>
<evidence type="ECO:0000256" key="3">
    <source>
        <dbReference type="ARBA" id="ARBA00006204"/>
    </source>
</evidence>
<feature type="domain" description="Ribulose bisphosphate carboxylase large subunit C-terminal" evidence="21">
    <location>
        <begin position="252"/>
        <end position="338"/>
    </location>
</feature>
<comment type="subcellular location">
    <subcellularLocation>
        <location evidence="2">Plastid</location>
        <location evidence="2">Chloroplast</location>
    </subcellularLocation>
</comment>
<keyword evidence="10" id="KW-0934">Plastid</keyword>
<dbReference type="PANTHER" id="PTHR42704">
    <property type="entry name" value="RIBULOSE BISPHOSPHATE CARBOXYLASE"/>
    <property type="match status" value="1"/>
</dbReference>